<evidence type="ECO:0000256" key="3">
    <source>
        <dbReference type="ARBA" id="ARBA00022729"/>
    </source>
</evidence>
<dbReference type="CDD" id="cd13690">
    <property type="entry name" value="PBP2_GluB"/>
    <property type="match status" value="1"/>
</dbReference>
<dbReference type="PANTHER" id="PTHR30085:SF6">
    <property type="entry name" value="ABC TRANSPORTER GLUTAMINE-BINDING PROTEIN GLNH"/>
    <property type="match status" value="1"/>
</dbReference>
<protein>
    <submittedName>
        <fullName evidence="8">Glutamate ABC transporter substrate-binding protein</fullName>
    </submittedName>
</protein>
<evidence type="ECO:0000313" key="8">
    <source>
        <dbReference type="EMBL" id="WBM79814.1"/>
    </source>
</evidence>
<dbReference type="PANTHER" id="PTHR30085">
    <property type="entry name" value="AMINO ACID ABC TRANSPORTER PERMEASE"/>
    <property type="match status" value="1"/>
</dbReference>
<accession>A0ABY7NE35</accession>
<evidence type="ECO:0000256" key="1">
    <source>
        <dbReference type="ARBA" id="ARBA00010333"/>
    </source>
</evidence>
<dbReference type="EMBL" id="CP075584">
    <property type="protein sequence ID" value="WBM79814.1"/>
    <property type="molecule type" value="Genomic_DNA"/>
</dbReference>
<feature type="compositionally biased region" description="Basic and acidic residues" evidence="5">
    <location>
        <begin position="318"/>
        <end position="331"/>
    </location>
</feature>
<dbReference type="Proteomes" id="UP001212421">
    <property type="component" value="Chromosome"/>
</dbReference>
<keyword evidence="2" id="KW-0813">Transport</keyword>
<dbReference type="InterPro" id="IPR051455">
    <property type="entry name" value="Bact_solute-bind_prot3"/>
</dbReference>
<evidence type="ECO:0000256" key="2">
    <source>
        <dbReference type="ARBA" id="ARBA00022448"/>
    </source>
</evidence>
<name>A0ABY7NE35_9MICO</name>
<feature type="region of interest" description="Disordered" evidence="5">
    <location>
        <begin position="278"/>
        <end position="331"/>
    </location>
</feature>
<dbReference type="SUPFAM" id="SSF53850">
    <property type="entry name" value="Periplasmic binding protein-like II"/>
    <property type="match status" value="1"/>
</dbReference>
<comment type="similarity">
    <text evidence="1 4">Belongs to the bacterial solute-binding protein 3 family.</text>
</comment>
<dbReference type="InterPro" id="IPR001638">
    <property type="entry name" value="Solute-binding_3/MltF_N"/>
</dbReference>
<dbReference type="Gene3D" id="3.40.190.10">
    <property type="entry name" value="Periplasmic binding protein-like II"/>
    <property type="match status" value="2"/>
</dbReference>
<organism evidence="8 9">
    <name type="scientific">Cryobacterium breve</name>
    <dbReference type="NCBI Taxonomy" id="1259258"/>
    <lineage>
        <taxon>Bacteria</taxon>
        <taxon>Bacillati</taxon>
        <taxon>Actinomycetota</taxon>
        <taxon>Actinomycetes</taxon>
        <taxon>Micrococcales</taxon>
        <taxon>Microbacteriaceae</taxon>
        <taxon>Cryobacterium</taxon>
    </lineage>
</organism>
<dbReference type="PROSITE" id="PS01039">
    <property type="entry name" value="SBP_BACTERIAL_3"/>
    <property type="match status" value="1"/>
</dbReference>
<dbReference type="InterPro" id="IPR018313">
    <property type="entry name" value="SBP_3_CS"/>
</dbReference>
<keyword evidence="3 6" id="KW-0732">Signal</keyword>
<dbReference type="Pfam" id="PF00497">
    <property type="entry name" value="SBP_bac_3"/>
    <property type="match status" value="1"/>
</dbReference>
<evidence type="ECO:0000259" key="7">
    <source>
        <dbReference type="SMART" id="SM00062"/>
    </source>
</evidence>
<feature type="domain" description="Solute-binding protein family 3/N-terminal" evidence="7">
    <location>
        <begin position="55"/>
        <end position="277"/>
    </location>
</feature>
<dbReference type="RefSeq" id="WP_281534427.1">
    <property type="nucleotide sequence ID" value="NZ_CP075584.1"/>
</dbReference>
<dbReference type="SMART" id="SM00062">
    <property type="entry name" value="PBPb"/>
    <property type="match status" value="1"/>
</dbReference>
<proteinExistence type="inferred from homology"/>
<evidence type="ECO:0000313" key="9">
    <source>
        <dbReference type="Proteomes" id="UP001212421"/>
    </source>
</evidence>
<feature type="chain" id="PRO_5046526506" evidence="6">
    <location>
        <begin position="23"/>
        <end position="331"/>
    </location>
</feature>
<sequence>MRLNRGLVISAIALASVLTLSACTDSGANPPPGPAVATPTFAPGTTMAKLAAADKITIGTKFDQKLFGLKSPDGTPVGFDVEIGKIIAAKLGIAANKITWVETVSANREPFIQNGQVDIVIATYTINDKRKEVVSFAGPYYQAGQDLLVLAGNPSRITGPEDLAGKPVCTVSGSTSEKNIAAYTTNVIATDTFSNCLGPLRSGEVVAVTTDNVILAGLSAQNSGEFEVVDKPFTQEPYGIGLKKDDTEFRAFINDTLDASFTDGTWVAAWKATAGTVLDTPHPADNQPLLEPARRRADAARASGKGVAASARVRTRVKPTEGESRHGRSHR</sequence>
<reference evidence="8 9" key="1">
    <citation type="submission" date="2021-05" db="EMBL/GenBank/DDBJ databases">
        <authorList>
            <person name="Kumar R."/>
            <person name="Kumar A."/>
            <person name="Mukhia S."/>
        </authorList>
    </citation>
    <scope>NUCLEOTIDE SEQUENCE [LARGE SCALE GENOMIC DNA]</scope>
    <source>
        <strain evidence="8 9">ERMR7:08</strain>
    </source>
</reference>
<evidence type="ECO:0000256" key="6">
    <source>
        <dbReference type="SAM" id="SignalP"/>
    </source>
</evidence>
<feature type="signal peptide" evidence="6">
    <location>
        <begin position="1"/>
        <end position="22"/>
    </location>
</feature>
<keyword evidence="9" id="KW-1185">Reference proteome</keyword>
<evidence type="ECO:0000256" key="5">
    <source>
        <dbReference type="SAM" id="MobiDB-lite"/>
    </source>
</evidence>
<evidence type="ECO:0000256" key="4">
    <source>
        <dbReference type="RuleBase" id="RU003744"/>
    </source>
</evidence>
<gene>
    <name evidence="8" type="ORF">KIV56_16760</name>
</gene>
<dbReference type="PROSITE" id="PS51257">
    <property type="entry name" value="PROKAR_LIPOPROTEIN"/>
    <property type="match status" value="1"/>
</dbReference>